<dbReference type="InterPro" id="IPR011547">
    <property type="entry name" value="SLC26A/SulP_dom"/>
</dbReference>
<feature type="transmembrane region" description="Helical" evidence="5">
    <location>
        <begin position="38"/>
        <end position="62"/>
    </location>
</feature>
<feature type="transmembrane region" description="Helical" evidence="5">
    <location>
        <begin position="353"/>
        <end position="371"/>
    </location>
</feature>
<feature type="transmembrane region" description="Helical" evidence="5">
    <location>
        <begin position="412"/>
        <end position="442"/>
    </location>
</feature>
<reference evidence="7 8" key="1">
    <citation type="submission" date="2016-06" db="EMBL/GenBank/DDBJ databases">
        <title>Three novel species with peptidoglycan cell walls form the new genus Lacunisphaera gen. nov. in the family Opitutaceae of the verrucomicrobial subdivision 4.</title>
        <authorList>
            <person name="Rast P."/>
            <person name="Gloeckner I."/>
            <person name="Jogler M."/>
            <person name="Boedeker C."/>
            <person name="Jeske O."/>
            <person name="Wiegand S."/>
            <person name="Reinhardt R."/>
            <person name="Schumann P."/>
            <person name="Rohde M."/>
            <person name="Spring S."/>
            <person name="Gloeckner F.O."/>
            <person name="Jogler C."/>
        </authorList>
    </citation>
    <scope>NUCLEOTIDE SEQUENCE [LARGE SCALE GENOMIC DNA]</scope>
    <source>
        <strain evidence="7 8">IG16b</strain>
    </source>
</reference>
<dbReference type="Pfam" id="PF00916">
    <property type="entry name" value="Sulfate_transp"/>
    <property type="match status" value="1"/>
</dbReference>
<evidence type="ECO:0000259" key="6">
    <source>
        <dbReference type="PROSITE" id="PS50801"/>
    </source>
</evidence>
<proteinExistence type="predicted"/>
<dbReference type="RefSeq" id="WP_069963238.1">
    <property type="nucleotide sequence ID" value="NZ_CP016094.1"/>
</dbReference>
<comment type="subcellular location">
    <subcellularLocation>
        <location evidence="1">Membrane</location>
        <topology evidence="1">Multi-pass membrane protein</topology>
    </subcellularLocation>
</comment>
<keyword evidence="3 5" id="KW-1133">Transmembrane helix</keyword>
<keyword evidence="4 5" id="KW-0472">Membrane</keyword>
<dbReference type="PANTHER" id="PTHR11814">
    <property type="entry name" value="SULFATE TRANSPORTER"/>
    <property type="match status" value="1"/>
</dbReference>
<evidence type="ECO:0000313" key="8">
    <source>
        <dbReference type="Proteomes" id="UP000095228"/>
    </source>
</evidence>
<dbReference type="STRING" id="1838286.Verru16b_03253"/>
<feature type="transmembrane region" description="Helical" evidence="5">
    <location>
        <begin position="225"/>
        <end position="244"/>
    </location>
</feature>
<dbReference type="InterPro" id="IPR002645">
    <property type="entry name" value="STAS_dom"/>
</dbReference>
<keyword evidence="2 5" id="KW-0812">Transmembrane</keyword>
<feature type="transmembrane region" description="Helical" evidence="5">
    <location>
        <begin position="68"/>
        <end position="88"/>
    </location>
</feature>
<feature type="transmembrane region" description="Helical" evidence="5">
    <location>
        <begin position="144"/>
        <end position="165"/>
    </location>
</feature>
<dbReference type="GO" id="GO:0055085">
    <property type="term" value="P:transmembrane transport"/>
    <property type="evidence" value="ECO:0007669"/>
    <property type="project" value="InterPro"/>
</dbReference>
<feature type="transmembrane region" description="Helical" evidence="5">
    <location>
        <begin position="185"/>
        <end position="213"/>
    </location>
</feature>
<feature type="transmembrane region" description="Helical" evidence="5">
    <location>
        <begin position="377"/>
        <end position="392"/>
    </location>
</feature>
<dbReference type="Pfam" id="PF01740">
    <property type="entry name" value="STAS"/>
    <property type="match status" value="1"/>
</dbReference>
<evidence type="ECO:0000256" key="4">
    <source>
        <dbReference type="ARBA" id="ARBA00023136"/>
    </source>
</evidence>
<evidence type="ECO:0000256" key="5">
    <source>
        <dbReference type="SAM" id="Phobius"/>
    </source>
</evidence>
<organism evidence="7 8">
    <name type="scientific">Lacunisphaera limnophila</name>
    <dbReference type="NCBI Taxonomy" id="1838286"/>
    <lineage>
        <taxon>Bacteria</taxon>
        <taxon>Pseudomonadati</taxon>
        <taxon>Verrucomicrobiota</taxon>
        <taxon>Opitutia</taxon>
        <taxon>Opitutales</taxon>
        <taxon>Opitutaceae</taxon>
        <taxon>Lacunisphaera</taxon>
    </lineage>
</organism>
<dbReference type="OrthoDB" id="9771198at2"/>
<dbReference type="GO" id="GO:0016020">
    <property type="term" value="C:membrane"/>
    <property type="evidence" value="ECO:0007669"/>
    <property type="project" value="UniProtKB-SubCell"/>
</dbReference>
<evidence type="ECO:0000313" key="7">
    <source>
        <dbReference type="EMBL" id="AOS46156.1"/>
    </source>
</evidence>
<feature type="transmembrane region" description="Helical" evidence="5">
    <location>
        <begin position="318"/>
        <end position="341"/>
    </location>
</feature>
<dbReference type="EMBL" id="CP016094">
    <property type="protein sequence ID" value="AOS46156.1"/>
    <property type="molecule type" value="Genomic_DNA"/>
</dbReference>
<dbReference type="InterPro" id="IPR036513">
    <property type="entry name" value="STAS_dom_sf"/>
</dbReference>
<dbReference type="SUPFAM" id="SSF52091">
    <property type="entry name" value="SpoIIaa-like"/>
    <property type="match status" value="1"/>
</dbReference>
<dbReference type="CDD" id="cd07042">
    <property type="entry name" value="STAS_SulP_like_sulfate_transporter"/>
    <property type="match status" value="1"/>
</dbReference>
<dbReference type="PROSITE" id="PS50801">
    <property type="entry name" value="STAS"/>
    <property type="match status" value="1"/>
</dbReference>
<dbReference type="PATRIC" id="fig|1838286.3.peg.3292"/>
<gene>
    <name evidence="7" type="primary">dauA</name>
    <name evidence="7" type="ORF">Verru16b_03253</name>
</gene>
<sequence length="588" mass="62444">MSKPDSTGLRPTAAFKFRPRFLALLQQGYTRQQAVTDVFSGMTVGLIALPLALALGVASIPAGVLTPFPAPAIGIFTAIIGGFIVSLLGGSRVQISGPTAAFVTVILLVVEKHGYDGLLLATVMAGIILVLMGASGLGTLIKFIPYPVTSGFTTGIAVAIMLGQAPQFLGLRGAEAVPSEFGEKIPWIFAHLPALNLPTLLIATSCALFIHLWPKYRARLHAERIPGAIIAMVVSAVAVLWLGWAQSAGVATIGTQFGPDAIPHGLPPFVWPEISLSRIRDLIGPATTIAVLGAIESLLSAVVADGLINDRHDSNTELIAQGVANIVCPFFCGMPVTGAIARTSANVKAGGRTPVAGLVHAVTLLLIVLFFSSYARFVPMAAIAAVLVIVAFRMGEWHELRRLHRMPRSDALVLLTTMGLTVVFDLVIAVEVGLILAAILFIKRMAETTEIAQVTDRDELETTEQIAHGKAIPEGVVVFRIFGPFFFGAAEKMEDALQRVGTLPRVLILRMQLVPAMDATALNALESIVERMQAAGGTVILSGPHRQPLDMMVQAGFIEKLGRRNIRAHFDAALVRAREILASPASHP</sequence>
<name>A0A1D8AZ36_9BACT</name>
<keyword evidence="8" id="KW-1185">Reference proteome</keyword>
<dbReference type="InterPro" id="IPR001902">
    <property type="entry name" value="SLC26A/SulP_fam"/>
</dbReference>
<dbReference type="AlphaFoldDB" id="A0A1D8AZ36"/>
<dbReference type="KEGG" id="obg:Verru16b_03253"/>
<evidence type="ECO:0000256" key="2">
    <source>
        <dbReference type="ARBA" id="ARBA00022692"/>
    </source>
</evidence>
<dbReference type="Gene3D" id="3.30.750.24">
    <property type="entry name" value="STAS domain"/>
    <property type="match status" value="1"/>
</dbReference>
<protein>
    <submittedName>
        <fullName evidence="7">C4-dicarboxylic acid transporter DauA</fullName>
    </submittedName>
</protein>
<evidence type="ECO:0000256" key="1">
    <source>
        <dbReference type="ARBA" id="ARBA00004141"/>
    </source>
</evidence>
<accession>A0A1D8AZ36</accession>
<feature type="transmembrane region" description="Helical" evidence="5">
    <location>
        <begin position="95"/>
        <end position="111"/>
    </location>
</feature>
<evidence type="ECO:0000256" key="3">
    <source>
        <dbReference type="ARBA" id="ARBA00022989"/>
    </source>
</evidence>
<dbReference type="Proteomes" id="UP000095228">
    <property type="component" value="Chromosome"/>
</dbReference>
<feature type="domain" description="STAS" evidence="6">
    <location>
        <begin position="474"/>
        <end position="577"/>
    </location>
</feature>
<feature type="transmembrane region" description="Helical" evidence="5">
    <location>
        <begin position="117"/>
        <end position="137"/>
    </location>
</feature>